<dbReference type="InterPro" id="IPR012495">
    <property type="entry name" value="TadE-like_dom"/>
</dbReference>
<accession>A0A9X2EFU1</accession>
<reference evidence="3" key="1">
    <citation type="submission" date="2022-06" db="EMBL/GenBank/DDBJ databases">
        <title>Sphingomicrobium sedimins sp. nov., a marine bacterium isolated from tidal flat.</title>
        <authorList>
            <person name="Kim C.-H."/>
            <person name="Yoo Y."/>
            <person name="Kim J.-J."/>
        </authorList>
    </citation>
    <scope>NUCLEOTIDE SEQUENCE</scope>
    <source>
        <strain evidence="3">GRR-S6-50</strain>
    </source>
</reference>
<dbReference type="Proteomes" id="UP001155128">
    <property type="component" value="Unassembled WGS sequence"/>
</dbReference>
<keyword evidence="1" id="KW-1133">Transmembrane helix</keyword>
<keyword evidence="4" id="KW-1185">Reference proteome</keyword>
<dbReference type="Pfam" id="PF07811">
    <property type="entry name" value="TadE"/>
    <property type="match status" value="1"/>
</dbReference>
<evidence type="ECO:0000259" key="2">
    <source>
        <dbReference type="Pfam" id="PF07811"/>
    </source>
</evidence>
<protein>
    <submittedName>
        <fullName evidence="3">Pilus assembly protein</fullName>
    </submittedName>
</protein>
<dbReference type="EMBL" id="JAMSHT010000001">
    <property type="protein sequence ID" value="MCM8557193.1"/>
    <property type="molecule type" value="Genomic_DNA"/>
</dbReference>
<evidence type="ECO:0000256" key="1">
    <source>
        <dbReference type="SAM" id="Phobius"/>
    </source>
</evidence>
<keyword evidence="1" id="KW-0472">Membrane</keyword>
<evidence type="ECO:0000313" key="3">
    <source>
        <dbReference type="EMBL" id="MCM8557193.1"/>
    </source>
</evidence>
<feature type="domain" description="TadE-like" evidence="2">
    <location>
        <begin position="13"/>
        <end position="53"/>
    </location>
</feature>
<keyword evidence="1" id="KW-0812">Transmembrane</keyword>
<feature type="transmembrane region" description="Helical" evidence="1">
    <location>
        <begin position="15"/>
        <end position="34"/>
    </location>
</feature>
<organism evidence="3 4">
    <name type="scientific">Sphingomicrobium sediminis</name>
    <dbReference type="NCBI Taxonomy" id="2950949"/>
    <lineage>
        <taxon>Bacteria</taxon>
        <taxon>Pseudomonadati</taxon>
        <taxon>Pseudomonadota</taxon>
        <taxon>Alphaproteobacteria</taxon>
        <taxon>Sphingomonadales</taxon>
        <taxon>Sphingomonadaceae</taxon>
        <taxon>Sphingomicrobium</taxon>
    </lineage>
</organism>
<evidence type="ECO:0000313" key="4">
    <source>
        <dbReference type="Proteomes" id="UP001155128"/>
    </source>
</evidence>
<dbReference type="AlphaFoldDB" id="A0A9X2EFU1"/>
<gene>
    <name evidence="3" type="ORF">NDO55_05090</name>
</gene>
<proteinExistence type="predicted"/>
<dbReference type="RefSeq" id="WP_252113044.1">
    <property type="nucleotide sequence ID" value="NZ_JAMSHT010000001.1"/>
</dbReference>
<comment type="caution">
    <text evidence="3">The sequence shown here is derived from an EMBL/GenBank/DDBJ whole genome shotgun (WGS) entry which is preliminary data.</text>
</comment>
<name>A0A9X2EFU1_9SPHN</name>
<sequence length="152" mass="16507">MIHLVKLGKDKKGSATIELAIVAPIMALMVTGVVDLSMAYGRKLVIEQGAQRALEKVKLTTTTLAVDENLKAEAAAAANVGADKVTVTYTLKCDGVTALDYNTDCLSTQVETRYINIVIKELYEPVIDPRYIGLPNENGKMPMTVEVGMRTY</sequence>